<evidence type="ECO:0000256" key="6">
    <source>
        <dbReference type="ARBA" id="ARBA00022692"/>
    </source>
</evidence>
<dbReference type="Pfam" id="PF01384">
    <property type="entry name" value="PHO4"/>
    <property type="match status" value="2"/>
</dbReference>
<reference evidence="10 11" key="1">
    <citation type="journal article" date="2016" name="Sci. Rep.">
        <title>Metabolic traits of an uncultured archaeal lineage -MSBL1- from brine pools of the Red Sea.</title>
        <authorList>
            <person name="Mwirichia R."/>
            <person name="Alam I."/>
            <person name="Rashid M."/>
            <person name="Vinu M."/>
            <person name="Ba-Alawi W."/>
            <person name="Anthony Kamau A."/>
            <person name="Kamanda Ngugi D."/>
            <person name="Goker M."/>
            <person name="Klenk H.P."/>
            <person name="Bajic V."/>
            <person name="Stingl U."/>
        </authorList>
    </citation>
    <scope>NUCLEOTIDE SEQUENCE [LARGE SCALE GENOMIC DNA]</scope>
    <source>
        <strain evidence="10">SCGC-AAA259D14</strain>
    </source>
</reference>
<evidence type="ECO:0000313" key="10">
    <source>
        <dbReference type="EMBL" id="KXA90736.1"/>
    </source>
</evidence>
<keyword evidence="4" id="KW-0813">Transport</keyword>
<keyword evidence="6 9" id="KW-0812">Transmembrane</keyword>
<feature type="transmembrane region" description="Helical" evidence="9">
    <location>
        <begin position="112"/>
        <end position="132"/>
    </location>
</feature>
<dbReference type="EMBL" id="LHXL01000001">
    <property type="protein sequence ID" value="KXA90736.1"/>
    <property type="molecule type" value="Genomic_DNA"/>
</dbReference>
<evidence type="ECO:0000256" key="3">
    <source>
        <dbReference type="ARBA" id="ARBA00009916"/>
    </source>
</evidence>
<dbReference type="GO" id="GO:0005315">
    <property type="term" value="F:phosphate transmembrane transporter activity"/>
    <property type="evidence" value="ECO:0007669"/>
    <property type="project" value="InterPro"/>
</dbReference>
<evidence type="ECO:0000256" key="4">
    <source>
        <dbReference type="ARBA" id="ARBA00022448"/>
    </source>
</evidence>
<feature type="transmembrane region" description="Helical" evidence="9">
    <location>
        <begin position="317"/>
        <end position="338"/>
    </location>
</feature>
<proteinExistence type="inferred from homology"/>
<dbReference type="PATRIC" id="fig|1698261.3.peg.48"/>
<feature type="transmembrane region" description="Helical" evidence="9">
    <location>
        <begin position="263"/>
        <end position="281"/>
    </location>
</feature>
<comment type="function">
    <text evidence="1">Potential transporter for phosphate.</text>
</comment>
<evidence type="ECO:0000256" key="1">
    <source>
        <dbReference type="ARBA" id="ARBA00001981"/>
    </source>
</evidence>
<evidence type="ECO:0008006" key="12">
    <source>
        <dbReference type="Google" id="ProtNLM"/>
    </source>
</evidence>
<evidence type="ECO:0000256" key="2">
    <source>
        <dbReference type="ARBA" id="ARBA00004141"/>
    </source>
</evidence>
<feature type="transmembrane region" description="Helical" evidence="9">
    <location>
        <begin position="82"/>
        <end position="100"/>
    </location>
</feature>
<keyword evidence="11" id="KW-1185">Reference proteome</keyword>
<evidence type="ECO:0000256" key="5">
    <source>
        <dbReference type="ARBA" id="ARBA00022592"/>
    </source>
</evidence>
<accession>A0A133U9B9</accession>
<dbReference type="GO" id="GO:0035435">
    <property type="term" value="P:phosphate ion transmembrane transport"/>
    <property type="evidence" value="ECO:0007669"/>
    <property type="project" value="TreeGrafter"/>
</dbReference>
<comment type="caution">
    <text evidence="10">The sequence shown here is derived from an EMBL/GenBank/DDBJ whole genome shotgun (WGS) entry which is preliminary data.</text>
</comment>
<evidence type="ECO:0000256" key="7">
    <source>
        <dbReference type="ARBA" id="ARBA00022989"/>
    </source>
</evidence>
<protein>
    <recommendedName>
        <fullName evidence="12">Phosphate permease</fullName>
    </recommendedName>
</protein>
<evidence type="ECO:0000256" key="9">
    <source>
        <dbReference type="SAM" id="Phobius"/>
    </source>
</evidence>
<evidence type="ECO:0000313" key="11">
    <source>
        <dbReference type="Proteomes" id="UP000070589"/>
    </source>
</evidence>
<feature type="transmembrane region" description="Helical" evidence="9">
    <location>
        <begin position="42"/>
        <end position="62"/>
    </location>
</feature>
<keyword evidence="5" id="KW-0592">Phosphate transport</keyword>
<dbReference type="GO" id="GO:0016020">
    <property type="term" value="C:membrane"/>
    <property type="evidence" value="ECO:0007669"/>
    <property type="project" value="UniProtKB-SubCell"/>
</dbReference>
<feature type="transmembrane region" description="Helical" evidence="9">
    <location>
        <begin position="222"/>
        <end position="242"/>
    </location>
</feature>
<feature type="transmembrane region" description="Helical" evidence="9">
    <location>
        <begin position="144"/>
        <end position="169"/>
    </location>
</feature>
<keyword evidence="8 9" id="KW-0472">Membrane</keyword>
<evidence type="ECO:0000256" key="8">
    <source>
        <dbReference type="ARBA" id="ARBA00023136"/>
    </source>
</evidence>
<dbReference type="AlphaFoldDB" id="A0A133U9B9"/>
<dbReference type="PANTHER" id="PTHR11101:SF80">
    <property type="entry name" value="PHOSPHATE TRANSPORTER"/>
    <property type="match status" value="1"/>
</dbReference>
<gene>
    <name evidence="10" type="ORF">AKJ62_00200</name>
</gene>
<sequence>MNYILLAALIAGFYVGWNIGSNDAANAMGVPVGGRVISYRRAIVIIMLFVLLGAVLEGWKVMETVSSGIVTSPQVGNPLVEIPIIAIIALFAAGLWVTIATTFKLPVSTSQAIVGSVIGGGLLLSFTGPISATSVNLGVLGKIGLAWVLTPIGAALFAYIIYHAAGVGLRRIGSVTKLNRVLGLLIIVTGAFTAYSLGANSVGNATAMIYVVSESTGSEIAWTPRVIGLFGGIALATGAITYSRRVMETVGGGITRLDATTAFAAQFGAGATVWIFIQFGIPVSTSQAIVGGVAGAGLVKGTAAVSRRKLGEIAGAWILTPTVAAGLTFLIGFVVLVVS</sequence>
<comment type="similarity">
    <text evidence="3">Belongs to the inorganic phosphate transporter (PiT) (TC 2.A.20) family.</text>
</comment>
<dbReference type="InterPro" id="IPR001204">
    <property type="entry name" value="Phos_transporter"/>
</dbReference>
<organism evidence="10 11">
    <name type="scientific">candidate division MSBL1 archaeon SCGC-AAA259D14</name>
    <dbReference type="NCBI Taxonomy" id="1698261"/>
    <lineage>
        <taxon>Archaea</taxon>
        <taxon>Methanobacteriati</taxon>
        <taxon>Methanobacteriota</taxon>
        <taxon>candidate division MSBL1</taxon>
    </lineage>
</organism>
<keyword evidence="7 9" id="KW-1133">Transmembrane helix</keyword>
<name>A0A133U9B9_9EURY</name>
<dbReference type="Proteomes" id="UP000070589">
    <property type="component" value="Unassembled WGS sequence"/>
</dbReference>
<feature type="transmembrane region" description="Helical" evidence="9">
    <location>
        <begin position="181"/>
        <end position="202"/>
    </location>
</feature>
<dbReference type="PANTHER" id="PTHR11101">
    <property type="entry name" value="PHOSPHATE TRANSPORTER"/>
    <property type="match status" value="1"/>
</dbReference>
<comment type="subcellular location">
    <subcellularLocation>
        <location evidence="2">Membrane</location>
        <topology evidence="2">Multi-pass membrane protein</topology>
    </subcellularLocation>
</comment>